<keyword evidence="1 3" id="KW-0732">Signal</keyword>
<dbReference type="InterPro" id="IPR026045">
    <property type="entry name" value="Ferric-bd"/>
</dbReference>
<organism evidence="4 5">
    <name type="scientific">Paenibacillus aceris</name>
    <dbReference type="NCBI Taxonomy" id="869555"/>
    <lineage>
        <taxon>Bacteria</taxon>
        <taxon>Bacillati</taxon>
        <taxon>Bacillota</taxon>
        <taxon>Bacilli</taxon>
        <taxon>Bacillales</taxon>
        <taxon>Paenibacillaceae</taxon>
        <taxon>Paenibacillus</taxon>
    </lineage>
</organism>
<sequence length="358" mass="38483">MKRIFVLLLTGCLVLLSAACSSATPSSTGGPAKAGTETKKPDQENTKNEGSKKLVVYTGAAQDVMNVVIPEFEAKTGVKVEVVTAGTGELLKRIEAEQANPLGDVEWGGTASVVAPKQQLFEPYKSQNENATINIAWNTEGSITRNNMIPMVLLVNKNLIGDIKIEGYADLLNPKLKGKIAFSDPAKSSTGLTHIENMLFTIGAEDQNKGWEYIKSLTKNLGGKLLASSSAVPKGVADGEYVVGLTHEELASAAVRQGSPVEIVYMKEGVVVSPGTVQIIKGAKNMENAKKFVDFLTSKDLQTITANKLNMRATRNDVPAPPGLKQTSEFKVIQEDLKAVQANNQAWLDKFKDVYTSN</sequence>
<accession>A0ABS4I5J0</accession>
<feature type="signal peptide" evidence="3">
    <location>
        <begin position="1"/>
        <end position="23"/>
    </location>
</feature>
<evidence type="ECO:0000256" key="2">
    <source>
        <dbReference type="SAM" id="MobiDB-lite"/>
    </source>
</evidence>
<dbReference type="PANTHER" id="PTHR30006">
    <property type="entry name" value="THIAMINE-BINDING PERIPLASMIC PROTEIN-RELATED"/>
    <property type="match status" value="1"/>
</dbReference>
<keyword evidence="5" id="KW-1185">Reference proteome</keyword>
<reference evidence="4 5" key="1">
    <citation type="submission" date="2021-03" db="EMBL/GenBank/DDBJ databases">
        <title>Genomic Encyclopedia of Type Strains, Phase IV (KMG-IV): sequencing the most valuable type-strain genomes for metagenomic binning, comparative biology and taxonomic classification.</title>
        <authorList>
            <person name="Goeker M."/>
        </authorList>
    </citation>
    <scope>NUCLEOTIDE SEQUENCE [LARGE SCALE GENOMIC DNA]</scope>
    <source>
        <strain evidence="4 5">DSM 24950</strain>
    </source>
</reference>
<dbReference type="PROSITE" id="PS51257">
    <property type="entry name" value="PROKAR_LIPOPROTEIN"/>
    <property type="match status" value="1"/>
</dbReference>
<dbReference type="Gene3D" id="3.40.190.10">
    <property type="entry name" value="Periplasmic binding protein-like II"/>
    <property type="match status" value="2"/>
</dbReference>
<dbReference type="PANTHER" id="PTHR30006:SF2">
    <property type="entry name" value="ABC TRANSPORTER SUBSTRATE-BINDING PROTEIN"/>
    <property type="match status" value="1"/>
</dbReference>
<feature type="compositionally biased region" description="Low complexity" evidence="2">
    <location>
        <begin position="22"/>
        <end position="31"/>
    </location>
</feature>
<comment type="caution">
    <text evidence="4">The sequence shown here is derived from an EMBL/GenBank/DDBJ whole genome shotgun (WGS) entry which is preliminary data.</text>
</comment>
<feature type="region of interest" description="Disordered" evidence="2">
    <location>
        <begin position="22"/>
        <end position="51"/>
    </location>
</feature>
<evidence type="ECO:0000256" key="3">
    <source>
        <dbReference type="SAM" id="SignalP"/>
    </source>
</evidence>
<feature type="compositionally biased region" description="Basic and acidic residues" evidence="2">
    <location>
        <begin position="36"/>
        <end position="51"/>
    </location>
</feature>
<dbReference type="Proteomes" id="UP001519344">
    <property type="component" value="Unassembled WGS sequence"/>
</dbReference>
<protein>
    <submittedName>
        <fullName evidence="4">Iron(III) transport system substrate-binding protein</fullName>
    </submittedName>
</protein>
<evidence type="ECO:0000313" key="4">
    <source>
        <dbReference type="EMBL" id="MBP1966183.1"/>
    </source>
</evidence>
<gene>
    <name evidence="4" type="ORF">J2Z65_005442</name>
</gene>
<dbReference type="PIRSF" id="PIRSF002825">
    <property type="entry name" value="CfbpA"/>
    <property type="match status" value="1"/>
</dbReference>
<feature type="chain" id="PRO_5045167196" evidence="3">
    <location>
        <begin position="24"/>
        <end position="358"/>
    </location>
</feature>
<proteinExistence type="predicted"/>
<dbReference type="Pfam" id="PF13416">
    <property type="entry name" value="SBP_bac_8"/>
    <property type="match status" value="1"/>
</dbReference>
<name>A0ABS4I5J0_9BACL</name>
<dbReference type="CDD" id="cd13546">
    <property type="entry name" value="PBP2_BitB"/>
    <property type="match status" value="1"/>
</dbReference>
<dbReference type="RefSeq" id="WP_167052232.1">
    <property type="nucleotide sequence ID" value="NZ_JAAOZR010000002.1"/>
</dbReference>
<dbReference type="InterPro" id="IPR006059">
    <property type="entry name" value="SBP"/>
</dbReference>
<dbReference type="EMBL" id="JAGGKV010000019">
    <property type="protein sequence ID" value="MBP1966183.1"/>
    <property type="molecule type" value="Genomic_DNA"/>
</dbReference>
<dbReference type="SUPFAM" id="SSF53850">
    <property type="entry name" value="Periplasmic binding protein-like II"/>
    <property type="match status" value="1"/>
</dbReference>
<evidence type="ECO:0000313" key="5">
    <source>
        <dbReference type="Proteomes" id="UP001519344"/>
    </source>
</evidence>
<evidence type="ECO:0000256" key="1">
    <source>
        <dbReference type="ARBA" id="ARBA00022729"/>
    </source>
</evidence>